<evidence type="ECO:0000256" key="1">
    <source>
        <dbReference type="SAM" id="MobiDB-lite"/>
    </source>
</evidence>
<evidence type="ECO:0000256" key="2">
    <source>
        <dbReference type="SAM" id="Phobius"/>
    </source>
</evidence>
<organism evidence="4 5">
    <name type="scientific">Ornithinimicrobium pratense</name>
    <dbReference type="NCBI Taxonomy" id="2593973"/>
    <lineage>
        <taxon>Bacteria</taxon>
        <taxon>Bacillati</taxon>
        <taxon>Actinomycetota</taxon>
        <taxon>Actinomycetes</taxon>
        <taxon>Micrococcales</taxon>
        <taxon>Ornithinimicrobiaceae</taxon>
        <taxon>Ornithinimicrobium</taxon>
    </lineage>
</organism>
<dbReference type="Proteomes" id="UP000326546">
    <property type="component" value="Chromosome"/>
</dbReference>
<evidence type="ECO:0000259" key="3">
    <source>
        <dbReference type="Pfam" id="PF20059"/>
    </source>
</evidence>
<keyword evidence="2" id="KW-0472">Membrane</keyword>
<dbReference type="RefSeq" id="WP_158062171.1">
    <property type="nucleotide sequence ID" value="NZ_CP044427.1"/>
</dbReference>
<feature type="domain" description="DUF6458" evidence="3">
    <location>
        <begin position="1"/>
        <end position="64"/>
    </location>
</feature>
<keyword evidence="2" id="KW-0812">Transmembrane</keyword>
<sequence>MGIGLGIFLLVVGAILAFAVEMETWQGLEINTIGYILLAGGVLSLLIGLVMHTQRTNTTHREVVDRHEDRDVRHRGDDLR</sequence>
<feature type="region of interest" description="Disordered" evidence="1">
    <location>
        <begin position="60"/>
        <end position="80"/>
    </location>
</feature>
<proteinExistence type="predicted"/>
<keyword evidence="2" id="KW-1133">Transmembrane helix</keyword>
<dbReference type="Pfam" id="PF20059">
    <property type="entry name" value="DUF6458"/>
    <property type="match status" value="1"/>
</dbReference>
<dbReference type="InterPro" id="IPR045597">
    <property type="entry name" value="DUF6458"/>
</dbReference>
<dbReference type="EMBL" id="CP044427">
    <property type="protein sequence ID" value="QFG69677.1"/>
    <property type="molecule type" value="Genomic_DNA"/>
</dbReference>
<dbReference type="OrthoDB" id="4775046at2"/>
<feature type="transmembrane region" description="Helical" evidence="2">
    <location>
        <begin position="33"/>
        <end position="51"/>
    </location>
</feature>
<name>A0A5J6V7Y5_9MICO</name>
<evidence type="ECO:0000313" key="4">
    <source>
        <dbReference type="EMBL" id="QFG69677.1"/>
    </source>
</evidence>
<dbReference type="AlphaFoldDB" id="A0A5J6V7Y5"/>
<gene>
    <name evidence="4" type="ORF">FY030_14075</name>
</gene>
<keyword evidence="5" id="KW-1185">Reference proteome</keyword>
<protein>
    <recommendedName>
        <fullName evidence="3">DUF6458 domain-containing protein</fullName>
    </recommendedName>
</protein>
<reference evidence="4 5" key="1">
    <citation type="submission" date="2019-09" db="EMBL/GenBank/DDBJ databases">
        <title>Serinicoccus pratensis sp. nov., isolated from meadow soil.</title>
        <authorList>
            <person name="Zhang W."/>
        </authorList>
    </citation>
    <scope>NUCLEOTIDE SEQUENCE [LARGE SCALE GENOMIC DNA]</scope>
    <source>
        <strain evidence="4 5">W204</strain>
    </source>
</reference>
<evidence type="ECO:0000313" key="5">
    <source>
        <dbReference type="Proteomes" id="UP000326546"/>
    </source>
</evidence>
<dbReference type="KEGG" id="serw:FY030_14075"/>
<accession>A0A5J6V7Y5</accession>